<dbReference type="RefSeq" id="WP_184115190.1">
    <property type="nucleotide sequence ID" value="NZ_JACHNY010000005.1"/>
</dbReference>
<protein>
    <recommendedName>
        <fullName evidence="4">Ferritin-like domain-containing protein</fullName>
    </recommendedName>
</protein>
<evidence type="ECO:0000313" key="3">
    <source>
        <dbReference type="Proteomes" id="UP000574769"/>
    </source>
</evidence>
<feature type="region of interest" description="Disordered" evidence="1">
    <location>
        <begin position="46"/>
        <end position="65"/>
    </location>
</feature>
<dbReference type="AlphaFoldDB" id="A0A7W7AJT3"/>
<dbReference type="Proteomes" id="UP000574769">
    <property type="component" value="Unassembled WGS sequence"/>
</dbReference>
<dbReference type="EMBL" id="JACHNY010000005">
    <property type="protein sequence ID" value="MBB4618373.1"/>
    <property type="molecule type" value="Genomic_DNA"/>
</dbReference>
<gene>
    <name evidence="2" type="ORF">GGQ96_002516</name>
</gene>
<evidence type="ECO:0000313" key="2">
    <source>
        <dbReference type="EMBL" id="MBB4618373.1"/>
    </source>
</evidence>
<dbReference type="PANTHER" id="PTHR31694">
    <property type="entry name" value="DESICCATION-LIKE PROTEIN"/>
    <property type="match status" value="1"/>
</dbReference>
<dbReference type="PANTHER" id="PTHR31694:SF26">
    <property type="entry name" value="OS05G0151100 PROTEIN"/>
    <property type="match status" value="1"/>
</dbReference>
<sequence>MIDRETLLEVFDIAAQRRSERRRFMKIAGTALAATAGSTMLAACGDDDDDYQPAPAPTATPTPSASLPAGDVDVLNFALNLEYLEANYYTFAAFGSGLNDAFTDGTGARGGVIGGRRVAFTDASVAAYAREIAADENAHVSFLRQQLGSAAVAQPAINIDGGATGAFTAAARAAGVVDANGTFDPYASDENWLLGGMLLTDVGVTAYKGSASKIANKVILEAAAGILAVEAYHSGLIRTLLYRKGLALPILRTNADKISDARDALDNSVDDDQGISPVTINGGLASNIVPTDSDGIVFGRTPGDVLNIAYLNAGAVTSGGFFPAGLNGNVRGSTAG</sequence>
<reference evidence="2 3" key="1">
    <citation type="submission" date="2020-08" db="EMBL/GenBank/DDBJ databases">
        <title>Genomic Encyclopedia of Type Strains, Phase IV (KMG-IV): sequencing the most valuable type-strain genomes for metagenomic binning, comparative biology and taxonomic classification.</title>
        <authorList>
            <person name="Goeker M."/>
        </authorList>
    </citation>
    <scope>NUCLEOTIDE SEQUENCE [LARGE SCALE GENOMIC DNA]</scope>
    <source>
        <strain evidence="2 3">DSM 15867</strain>
    </source>
</reference>
<name>A0A7W7AJT3_9SPHN</name>
<dbReference type="Pfam" id="PF13668">
    <property type="entry name" value="Ferritin_2"/>
    <property type="match status" value="1"/>
</dbReference>
<evidence type="ECO:0000256" key="1">
    <source>
        <dbReference type="SAM" id="MobiDB-lite"/>
    </source>
</evidence>
<proteinExistence type="predicted"/>
<comment type="caution">
    <text evidence="2">The sequence shown here is derived from an EMBL/GenBank/DDBJ whole genome shotgun (WGS) entry which is preliminary data.</text>
</comment>
<dbReference type="InterPro" id="IPR052965">
    <property type="entry name" value="Pigment-catalase-like"/>
</dbReference>
<evidence type="ECO:0008006" key="4">
    <source>
        <dbReference type="Google" id="ProtNLM"/>
    </source>
</evidence>
<accession>A0A7W7AJT3</accession>
<organism evidence="2 3">
    <name type="scientific">Sphingomonas abaci</name>
    <dbReference type="NCBI Taxonomy" id="237611"/>
    <lineage>
        <taxon>Bacteria</taxon>
        <taxon>Pseudomonadati</taxon>
        <taxon>Pseudomonadota</taxon>
        <taxon>Alphaproteobacteria</taxon>
        <taxon>Sphingomonadales</taxon>
        <taxon>Sphingomonadaceae</taxon>
        <taxon>Sphingomonas</taxon>
    </lineage>
</organism>
<keyword evidence="3" id="KW-1185">Reference proteome</keyword>